<evidence type="ECO:0000313" key="3">
    <source>
        <dbReference type="Proteomes" id="UP000004506"/>
    </source>
</evidence>
<keyword evidence="1" id="KW-0812">Transmembrane</keyword>
<reference evidence="2 3" key="3">
    <citation type="submission" date="2008-05" db="EMBL/GenBank/DDBJ databases">
        <authorList>
            <person name="Fulton L."/>
            <person name="Clifton S."/>
            <person name="Fulton B."/>
            <person name="Xu J."/>
            <person name="Minx P."/>
            <person name="Pepin K.H."/>
            <person name="Johnson M."/>
            <person name="Thiruvilangam P."/>
            <person name="Bhonagiri V."/>
            <person name="Nash W.E."/>
            <person name="Mardis E.R."/>
            <person name="Wilson R.K."/>
        </authorList>
    </citation>
    <scope>NUCLEOTIDE SEQUENCE [LARGE SCALE GENOMIC DNA]</scope>
    <source>
        <strain evidence="2 3">ATCC 25827</strain>
    </source>
</reference>
<keyword evidence="1" id="KW-0472">Membrane</keyword>
<evidence type="ECO:0000313" key="2">
    <source>
        <dbReference type="EMBL" id="EDU61613.1"/>
    </source>
</evidence>
<feature type="transmembrane region" description="Helical" evidence="1">
    <location>
        <begin position="133"/>
        <end position="162"/>
    </location>
</feature>
<sequence>MRILVFFIILYLSTLITNSYSDISDVVGINFTYQWPQIFLLFIGFYLIQKRKKYDNKSNSNLQWCIPLAKFSLIISFVILVLTFNISGRDEKLHEISSNLLLYYLSITGSGIIMVIISALLQPTTINLSKRTFFYIISSILFFSLTNLSRTLAFYFLIAILIAKIHLDMPKRKIISLSLVLVICMIVMPILQGRTDNIYGAVERSILNIIFYISYSFYLGDHLINQGGLSGISWGYFGYLFTKLINEPLDSNIFFDQKLLYEFVNIGTSDLYGSLNANVMYPLWATVYYDYGNYSFIFYIALFLFIIFTYKFNLTLLFSWLYFRFVVIGFLVSPLLLRDMIIETIIVFIVQFYIIHKKTNEN</sequence>
<dbReference type="RefSeq" id="WP_004924371.1">
    <property type="nucleotide sequence ID" value="NZ_DS607671.1"/>
</dbReference>
<feature type="transmembrane region" description="Helical" evidence="1">
    <location>
        <begin position="31"/>
        <end position="48"/>
    </location>
</feature>
<feature type="transmembrane region" description="Helical" evidence="1">
    <location>
        <begin position="68"/>
        <end position="88"/>
    </location>
</feature>
<name>A0AA86Z062_PROST</name>
<keyword evidence="1" id="KW-1133">Transmembrane helix</keyword>
<gene>
    <name evidence="2" type="ORF">PROSTU_00502</name>
</gene>
<feature type="transmembrane region" description="Helical" evidence="1">
    <location>
        <begin position="100"/>
        <end position="121"/>
    </location>
</feature>
<feature type="transmembrane region" description="Helical" evidence="1">
    <location>
        <begin position="198"/>
        <end position="217"/>
    </location>
</feature>
<evidence type="ECO:0000256" key="1">
    <source>
        <dbReference type="SAM" id="Phobius"/>
    </source>
</evidence>
<evidence type="ECO:0008006" key="4">
    <source>
        <dbReference type="Google" id="ProtNLM"/>
    </source>
</evidence>
<proteinExistence type="predicted"/>
<dbReference type="EMBL" id="ABJD02000047">
    <property type="protein sequence ID" value="EDU61613.1"/>
    <property type="molecule type" value="Genomic_DNA"/>
</dbReference>
<dbReference type="Proteomes" id="UP000004506">
    <property type="component" value="Unassembled WGS sequence"/>
</dbReference>
<organism evidence="2 3">
    <name type="scientific">Providencia stuartii ATCC 25827</name>
    <dbReference type="NCBI Taxonomy" id="471874"/>
    <lineage>
        <taxon>Bacteria</taxon>
        <taxon>Pseudomonadati</taxon>
        <taxon>Pseudomonadota</taxon>
        <taxon>Gammaproteobacteria</taxon>
        <taxon>Enterobacterales</taxon>
        <taxon>Morganellaceae</taxon>
        <taxon>Providencia</taxon>
    </lineage>
</organism>
<comment type="caution">
    <text evidence="2">The sequence shown here is derived from an EMBL/GenBank/DDBJ whole genome shotgun (WGS) entry which is preliminary data.</text>
</comment>
<protein>
    <recommendedName>
        <fullName evidence="4">Wzy</fullName>
    </recommendedName>
</protein>
<feature type="transmembrane region" description="Helical" evidence="1">
    <location>
        <begin position="174"/>
        <end position="191"/>
    </location>
</feature>
<feature type="transmembrane region" description="Helical" evidence="1">
    <location>
        <begin position="335"/>
        <end position="355"/>
    </location>
</feature>
<dbReference type="AlphaFoldDB" id="A0AA86Z062"/>
<reference evidence="3" key="1">
    <citation type="submission" date="2008-04" db="EMBL/GenBank/DDBJ databases">
        <title>Draft genome sequence of Providencia stuartii (ATCC 25827).</title>
        <authorList>
            <person name="Sudarsanam P."/>
            <person name="Ley R."/>
            <person name="Guruge J."/>
            <person name="Turnbaugh P.J."/>
            <person name="Mahowald M."/>
            <person name="Liep D."/>
            <person name="Gordon J."/>
        </authorList>
    </citation>
    <scope>NUCLEOTIDE SEQUENCE [LARGE SCALE GENOMIC DNA]</scope>
    <source>
        <strain evidence="3">ATCC 25827</strain>
    </source>
</reference>
<feature type="transmembrane region" description="Helical" evidence="1">
    <location>
        <begin position="296"/>
        <end position="323"/>
    </location>
</feature>
<reference evidence="3" key="2">
    <citation type="submission" date="2008-04" db="EMBL/GenBank/DDBJ databases">
        <title>Draft genome sequence of Providencia stuartii(ATCC 25827).</title>
        <authorList>
            <person name="Sudarsanam P."/>
            <person name="Ley R."/>
            <person name="Guruge J."/>
            <person name="Turnbaugh P.J."/>
            <person name="Mahowald M."/>
            <person name="Liep D."/>
            <person name="Gordon J."/>
        </authorList>
    </citation>
    <scope>NUCLEOTIDE SEQUENCE [LARGE SCALE GENOMIC DNA]</scope>
    <source>
        <strain evidence="3">ATCC 25827</strain>
    </source>
</reference>
<accession>A0AA86Z062</accession>